<evidence type="ECO:0000313" key="12">
    <source>
        <dbReference type="EMBL" id="KAK7312927.1"/>
    </source>
</evidence>
<feature type="signal peptide" evidence="11">
    <location>
        <begin position="1"/>
        <end position="15"/>
    </location>
</feature>
<evidence type="ECO:0000256" key="8">
    <source>
        <dbReference type="ARBA" id="ARBA00023002"/>
    </source>
</evidence>
<keyword evidence="4" id="KW-0349">Heme</keyword>
<evidence type="ECO:0000256" key="1">
    <source>
        <dbReference type="ARBA" id="ARBA00001971"/>
    </source>
</evidence>
<dbReference type="SUPFAM" id="SSF48264">
    <property type="entry name" value="Cytochrome P450"/>
    <property type="match status" value="1"/>
</dbReference>
<dbReference type="GO" id="GO:0005506">
    <property type="term" value="F:iron ion binding"/>
    <property type="evidence" value="ECO:0007669"/>
    <property type="project" value="InterPro"/>
</dbReference>
<keyword evidence="11" id="KW-0732">Signal</keyword>
<comment type="subcellular location">
    <subcellularLocation>
        <location evidence="2">Membrane</location>
        <topology evidence="2">Single-pass membrane protein</topology>
    </subcellularLocation>
</comment>
<evidence type="ECO:0000256" key="10">
    <source>
        <dbReference type="ARBA" id="ARBA00023136"/>
    </source>
</evidence>
<comment type="similarity">
    <text evidence="3">Belongs to the cytochrome P450 family.</text>
</comment>
<evidence type="ECO:0000313" key="13">
    <source>
        <dbReference type="Proteomes" id="UP001367508"/>
    </source>
</evidence>
<reference evidence="12 13" key="1">
    <citation type="submission" date="2024-01" db="EMBL/GenBank/DDBJ databases">
        <title>The genomes of 5 underutilized Papilionoideae crops provide insights into root nodulation and disease resistanc.</title>
        <authorList>
            <person name="Jiang F."/>
        </authorList>
    </citation>
    <scope>NUCLEOTIDE SEQUENCE [LARGE SCALE GENOMIC DNA]</scope>
    <source>
        <strain evidence="12">LVBAO_FW01</strain>
        <tissue evidence="12">Leaves</tissue>
    </source>
</reference>
<feature type="chain" id="PRO_5042880761" evidence="11">
    <location>
        <begin position="16"/>
        <end position="160"/>
    </location>
</feature>
<evidence type="ECO:0000256" key="2">
    <source>
        <dbReference type="ARBA" id="ARBA00004167"/>
    </source>
</evidence>
<dbReference type="GO" id="GO:0010268">
    <property type="term" value="P:brassinosteroid homeostasis"/>
    <property type="evidence" value="ECO:0007669"/>
    <property type="project" value="TreeGrafter"/>
</dbReference>
<dbReference type="GO" id="GO:0016125">
    <property type="term" value="P:sterol metabolic process"/>
    <property type="evidence" value="ECO:0007669"/>
    <property type="project" value="TreeGrafter"/>
</dbReference>
<dbReference type="GO" id="GO:0020037">
    <property type="term" value="F:heme binding"/>
    <property type="evidence" value="ECO:0007669"/>
    <property type="project" value="InterPro"/>
</dbReference>
<gene>
    <name evidence="12" type="ORF">VNO77_37185</name>
</gene>
<dbReference type="GO" id="GO:0016020">
    <property type="term" value="C:membrane"/>
    <property type="evidence" value="ECO:0007669"/>
    <property type="project" value="UniProtKB-SubCell"/>
</dbReference>
<comment type="caution">
    <text evidence="12">The sequence shown here is derived from an EMBL/GenBank/DDBJ whole genome shotgun (WGS) entry which is preliminary data.</text>
</comment>
<keyword evidence="9" id="KW-0408">Iron</keyword>
<keyword evidence="6" id="KW-0479">Metal-binding</keyword>
<evidence type="ECO:0000256" key="5">
    <source>
        <dbReference type="ARBA" id="ARBA00022692"/>
    </source>
</evidence>
<comment type="cofactor">
    <cofactor evidence="1">
        <name>heme</name>
        <dbReference type="ChEBI" id="CHEBI:30413"/>
    </cofactor>
</comment>
<dbReference type="GO" id="GO:0016132">
    <property type="term" value="P:brassinosteroid biosynthetic process"/>
    <property type="evidence" value="ECO:0007669"/>
    <property type="project" value="TreeGrafter"/>
</dbReference>
<keyword evidence="7" id="KW-1133">Transmembrane helix</keyword>
<keyword evidence="10" id="KW-0472">Membrane</keyword>
<name>A0AAN9K8P0_CANGL</name>
<keyword evidence="8" id="KW-0560">Oxidoreductase</keyword>
<evidence type="ECO:0000256" key="11">
    <source>
        <dbReference type="SAM" id="SignalP"/>
    </source>
</evidence>
<dbReference type="PANTHER" id="PTHR24286:SF199">
    <property type="entry name" value="CYTOCHROME P450 88D6"/>
    <property type="match status" value="1"/>
</dbReference>
<evidence type="ECO:0000256" key="3">
    <source>
        <dbReference type="ARBA" id="ARBA00010617"/>
    </source>
</evidence>
<evidence type="ECO:0000256" key="9">
    <source>
        <dbReference type="ARBA" id="ARBA00023004"/>
    </source>
</evidence>
<sequence length="160" mass="18047">MYMTYLFASLSIVVCTLETCRKVLIDYDQLKLGYPASAMTFAGKRSFHGISNVEHKHLRHLITSSITGRHALSMYIGLIEGIAVKMLEDLCSMNTPCEFLTKLRKCAFKIITTIFIGSHTDHVEFGLLENLYTNLNRGMKSLDINLLGFAFHKALNVIII</sequence>
<dbReference type="Proteomes" id="UP001367508">
    <property type="component" value="Unassembled WGS sequence"/>
</dbReference>
<protein>
    <submittedName>
        <fullName evidence="12">Uncharacterized protein</fullName>
    </submittedName>
</protein>
<evidence type="ECO:0000256" key="6">
    <source>
        <dbReference type="ARBA" id="ARBA00022723"/>
    </source>
</evidence>
<keyword evidence="5" id="KW-0812">Transmembrane</keyword>
<dbReference type="EMBL" id="JAYMYQ010000009">
    <property type="protein sequence ID" value="KAK7312927.1"/>
    <property type="molecule type" value="Genomic_DNA"/>
</dbReference>
<evidence type="ECO:0000256" key="4">
    <source>
        <dbReference type="ARBA" id="ARBA00022617"/>
    </source>
</evidence>
<dbReference type="Gene3D" id="1.10.630.10">
    <property type="entry name" value="Cytochrome P450"/>
    <property type="match status" value="1"/>
</dbReference>
<dbReference type="AlphaFoldDB" id="A0AAN9K8P0"/>
<keyword evidence="13" id="KW-1185">Reference proteome</keyword>
<dbReference type="GO" id="GO:0005783">
    <property type="term" value="C:endoplasmic reticulum"/>
    <property type="evidence" value="ECO:0007669"/>
    <property type="project" value="TreeGrafter"/>
</dbReference>
<evidence type="ECO:0000256" key="7">
    <source>
        <dbReference type="ARBA" id="ARBA00022989"/>
    </source>
</evidence>
<dbReference type="PANTHER" id="PTHR24286">
    <property type="entry name" value="CYTOCHROME P450 26"/>
    <property type="match status" value="1"/>
</dbReference>
<accession>A0AAN9K8P0</accession>
<dbReference type="GO" id="GO:0051777">
    <property type="term" value="F:ent-kaurenoic acid monooxygenase activity"/>
    <property type="evidence" value="ECO:0007669"/>
    <property type="project" value="TreeGrafter"/>
</dbReference>
<dbReference type="InterPro" id="IPR036396">
    <property type="entry name" value="Cyt_P450_sf"/>
</dbReference>
<organism evidence="12 13">
    <name type="scientific">Canavalia gladiata</name>
    <name type="common">Sword bean</name>
    <name type="synonym">Dolichos gladiatus</name>
    <dbReference type="NCBI Taxonomy" id="3824"/>
    <lineage>
        <taxon>Eukaryota</taxon>
        <taxon>Viridiplantae</taxon>
        <taxon>Streptophyta</taxon>
        <taxon>Embryophyta</taxon>
        <taxon>Tracheophyta</taxon>
        <taxon>Spermatophyta</taxon>
        <taxon>Magnoliopsida</taxon>
        <taxon>eudicotyledons</taxon>
        <taxon>Gunneridae</taxon>
        <taxon>Pentapetalae</taxon>
        <taxon>rosids</taxon>
        <taxon>fabids</taxon>
        <taxon>Fabales</taxon>
        <taxon>Fabaceae</taxon>
        <taxon>Papilionoideae</taxon>
        <taxon>50 kb inversion clade</taxon>
        <taxon>NPAAA clade</taxon>
        <taxon>indigoferoid/millettioid clade</taxon>
        <taxon>Phaseoleae</taxon>
        <taxon>Canavalia</taxon>
    </lineage>
</organism>
<proteinExistence type="inferred from homology"/>